<dbReference type="RefSeq" id="WP_376920082.1">
    <property type="nucleotide sequence ID" value="NZ_JBHRSW010000015.1"/>
</dbReference>
<dbReference type="PANTHER" id="PTHR30332:SF25">
    <property type="entry name" value="SECRETIN XPSD"/>
    <property type="match status" value="1"/>
</dbReference>
<sequence>MNLSNLKKTILKSLLVSSAVLTIVSCAHFDGPAKKLSKIDKQTFSSKLREPKPSAKQEEPITLTIDSEDGSIVRTEVRKAPSLSVKQKSEVASDVVLPKLDNTNKISRLSFNNMPVSAFINEIFGNQLGLGFVIEPQVAKASDLITMRLASPLDARALYRVATQTLAPYGVTTAINDDILVFSFSEDASAQDTPLLVSGKALPEVPSSNRPLFYIYPLKSVGASNVVIYLKQLFKPNELNIKPELDNNAVIFQGTKARVEQGIAAAKLFDQPEMTGMHSRIFNPQSGTVSELSFNLEQILKTEGFAVSTGDSLGTAIKLLPLESVGQLIVFAKSKEVLEHIESWISAIEIRTQSEIEEGFFSYAVQSTLATHVVTVLGELGVTNYSASESSSEATEDSDIGNLSAGNVRSTASNRRTRSGNSEKSSGLYTVDEKLNTILFKGSGKEWLKVLPVIKRLDKPAPSVMIEAIVVEVTLNDETETGVQWLARAGLDRFTSSSSTNFEIDNAGSGFAFSLVNPLDSAGITRATINAFYQNDQATIRSRPRLMVKSGEEATFDALTRIPIISSTIQSTETGTAPTVQNVNYLDTGVTLEIKPTVHASGFVDIEVTQSFSQSTTEPGAAGNPEITERRINTKVTLRDGGSVLLGGLISSATSDVNQGVPLLGKLPFIGKLFSADFERQDRTELMIMIIPYVSNSPIESEALTDELQLQRLRDLNIH</sequence>
<dbReference type="PROSITE" id="PS51257">
    <property type="entry name" value="PROKAR_LIPOPROTEIN"/>
    <property type="match status" value="1"/>
</dbReference>
<feature type="region of interest" description="Disordered" evidence="4">
    <location>
        <begin position="387"/>
        <end position="426"/>
    </location>
</feature>
<evidence type="ECO:0000256" key="1">
    <source>
        <dbReference type="ARBA" id="ARBA00004370"/>
    </source>
</evidence>
<evidence type="ECO:0000256" key="2">
    <source>
        <dbReference type="ARBA" id="ARBA00023136"/>
    </source>
</evidence>
<dbReference type="PANTHER" id="PTHR30332">
    <property type="entry name" value="PROBABLE GENERAL SECRETION PATHWAY PROTEIN D"/>
    <property type="match status" value="1"/>
</dbReference>
<dbReference type="PRINTS" id="PR00811">
    <property type="entry name" value="BCTERIALGSPD"/>
</dbReference>
<keyword evidence="2" id="KW-0472">Membrane</keyword>
<feature type="chain" id="PRO_5045337114" evidence="5">
    <location>
        <begin position="30"/>
        <end position="719"/>
    </location>
</feature>
<dbReference type="PROSITE" id="PS00875">
    <property type="entry name" value="T2SP_D"/>
    <property type="match status" value="1"/>
</dbReference>
<dbReference type="InterPro" id="IPR038591">
    <property type="entry name" value="NolW-like_sf"/>
</dbReference>
<feature type="signal peptide" evidence="5">
    <location>
        <begin position="1"/>
        <end position="29"/>
    </location>
</feature>
<evidence type="ECO:0000313" key="8">
    <source>
        <dbReference type="Proteomes" id="UP001595478"/>
    </source>
</evidence>
<evidence type="ECO:0000313" key="7">
    <source>
        <dbReference type="EMBL" id="MFC3121952.1"/>
    </source>
</evidence>
<keyword evidence="8" id="KW-1185">Reference proteome</keyword>
<dbReference type="Proteomes" id="UP001595478">
    <property type="component" value="Unassembled WGS sequence"/>
</dbReference>
<evidence type="ECO:0000256" key="4">
    <source>
        <dbReference type="SAM" id="MobiDB-lite"/>
    </source>
</evidence>
<dbReference type="InterPro" id="IPR001775">
    <property type="entry name" value="GspD/PilQ"/>
</dbReference>
<evidence type="ECO:0000256" key="5">
    <source>
        <dbReference type="SAM" id="SignalP"/>
    </source>
</evidence>
<protein>
    <submittedName>
        <fullName evidence="7">Type II and III secretion system protein</fullName>
    </submittedName>
</protein>
<keyword evidence="5" id="KW-0732">Signal</keyword>
<dbReference type="InterPro" id="IPR004845">
    <property type="entry name" value="T2SS_GspD_CS"/>
</dbReference>
<reference evidence="8" key="1">
    <citation type="journal article" date="2019" name="Int. J. Syst. Evol. Microbiol.">
        <title>The Global Catalogue of Microorganisms (GCM) 10K type strain sequencing project: providing services to taxonomists for standard genome sequencing and annotation.</title>
        <authorList>
            <consortium name="The Broad Institute Genomics Platform"/>
            <consortium name="The Broad Institute Genome Sequencing Center for Infectious Disease"/>
            <person name="Wu L."/>
            <person name="Ma J."/>
        </authorList>
    </citation>
    <scope>NUCLEOTIDE SEQUENCE [LARGE SCALE GENOMIC DNA]</scope>
    <source>
        <strain evidence="8">KCTC 52473</strain>
    </source>
</reference>
<dbReference type="InterPro" id="IPR004846">
    <property type="entry name" value="T2SS/T3SS_dom"/>
</dbReference>
<proteinExistence type="inferred from homology"/>
<evidence type="ECO:0000256" key="3">
    <source>
        <dbReference type="RuleBase" id="RU004003"/>
    </source>
</evidence>
<dbReference type="Pfam" id="PF00263">
    <property type="entry name" value="Secretin"/>
    <property type="match status" value="1"/>
</dbReference>
<feature type="domain" description="Type II/III secretion system secretin-like" evidence="6">
    <location>
        <begin position="533"/>
        <end position="694"/>
    </location>
</feature>
<comment type="caution">
    <text evidence="7">The sequence shown here is derived from an EMBL/GenBank/DDBJ whole genome shotgun (WGS) entry which is preliminary data.</text>
</comment>
<evidence type="ECO:0000259" key="6">
    <source>
        <dbReference type="Pfam" id="PF00263"/>
    </source>
</evidence>
<dbReference type="EMBL" id="JBHRSW010000015">
    <property type="protein sequence ID" value="MFC3121952.1"/>
    <property type="molecule type" value="Genomic_DNA"/>
</dbReference>
<name>A0ABV7FNR8_9ALTE</name>
<comment type="subcellular location">
    <subcellularLocation>
        <location evidence="1">Membrane</location>
    </subcellularLocation>
</comment>
<dbReference type="Gene3D" id="3.30.1370.120">
    <property type="match status" value="1"/>
</dbReference>
<gene>
    <name evidence="7" type="ORF">ACFOHL_09995</name>
</gene>
<dbReference type="InterPro" id="IPR050810">
    <property type="entry name" value="Bact_Secretion_Sys_Channel"/>
</dbReference>
<feature type="compositionally biased region" description="Polar residues" evidence="4">
    <location>
        <begin position="404"/>
        <end position="426"/>
    </location>
</feature>
<accession>A0ABV7FNR8</accession>
<organism evidence="7 8">
    <name type="scientific">Agaribacter flavus</name>
    <dbReference type="NCBI Taxonomy" id="1902781"/>
    <lineage>
        <taxon>Bacteria</taxon>
        <taxon>Pseudomonadati</taxon>
        <taxon>Pseudomonadota</taxon>
        <taxon>Gammaproteobacteria</taxon>
        <taxon>Alteromonadales</taxon>
        <taxon>Alteromonadaceae</taxon>
        <taxon>Agaribacter</taxon>
    </lineage>
</organism>
<comment type="similarity">
    <text evidence="3">Belongs to the bacterial secretin family.</text>
</comment>